<gene>
    <name evidence="2" type="ORF">TI39_contig279g00006</name>
</gene>
<dbReference type="OrthoDB" id="5397701at2759"/>
<dbReference type="STRING" id="1047168.A0A0F4GZX5"/>
<feature type="compositionally biased region" description="Gly residues" evidence="1">
    <location>
        <begin position="147"/>
        <end position="179"/>
    </location>
</feature>
<dbReference type="EMBL" id="LAFY01000271">
    <property type="protein sequence ID" value="KJY01781.1"/>
    <property type="molecule type" value="Genomic_DNA"/>
</dbReference>
<sequence>MATLLAPTRSAMSFNSLRLIARTSPSTLRRALSTVPNNPHIYVHEQPTTPKSYLLSYLSTTPPTPSLAIGTSSTNPPTPDTLTENPHFLPLVHEVLAQSAVHDPEVQSQAQLYMSQAGSSLGSGGVFFPQHQQQANQMNRKKRGRGTAAGGAGNRSGGDGAGGASAQGGAGGGGRGGFVHVGDQRNPPDFGRTNYPEDILGSLEIDGQGKFVDGHGRYQKSGTYRVITMQGMLGLSPYLRQKVVERLEAEERRIQEATEVKT</sequence>
<dbReference type="Proteomes" id="UP000033647">
    <property type="component" value="Unassembled WGS sequence"/>
</dbReference>
<protein>
    <submittedName>
        <fullName evidence="2">Uncharacterized protein</fullName>
    </submittedName>
</protein>
<evidence type="ECO:0000313" key="2">
    <source>
        <dbReference type="EMBL" id="KJY01781.1"/>
    </source>
</evidence>
<proteinExistence type="predicted"/>
<comment type="caution">
    <text evidence="2">The sequence shown here is derived from an EMBL/GenBank/DDBJ whole genome shotgun (WGS) entry which is preliminary data.</text>
</comment>
<organism evidence="2 3">
    <name type="scientific">Zymoseptoria brevis</name>
    <dbReference type="NCBI Taxonomy" id="1047168"/>
    <lineage>
        <taxon>Eukaryota</taxon>
        <taxon>Fungi</taxon>
        <taxon>Dikarya</taxon>
        <taxon>Ascomycota</taxon>
        <taxon>Pezizomycotina</taxon>
        <taxon>Dothideomycetes</taxon>
        <taxon>Dothideomycetidae</taxon>
        <taxon>Mycosphaerellales</taxon>
        <taxon>Mycosphaerellaceae</taxon>
        <taxon>Zymoseptoria</taxon>
    </lineage>
</organism>
<evidence type="ECO:0000256" key="1">
    <source>
        <dbReference type="SAM" id="MobiDB-lite"/>
    </source>
</evidence>
<feature type="region of interest" description="Disordered" evidence="1">
    <location>
        <begin position="132"/>
        <end position="190"/>
    </location>
</feature>
<dbReference type="PANTHER" id="PTHR37331">
    <property type="entry name" value="YALI0F11671P"/>
    <property type="match status" value="1"/>
</dbReference>
<evidence type="ECO:0000313" key="3">
    <source>
        <dbReference type="Proteomes" id="UP000033647"/>
    </source>
</evidence>
<reference evidence="2 3" key="1">
    <citation type="submission" date="2015-03" db="EMBL/GenBank/DDBJ databases">
        <title>RNA-seq based gene annotation and comparative genomics of four Zymoseptoria species reveal species-specific pathogenicity related genes and transposable element activity.</title>
        <authorList>
            <person name="Grandaubert J."/>
            <person name="Bhattacharyya A."/>
            <person name="Stukenbrock E.H."/>
        </authorList>
    </citation>
    <scope>NUCLEOTIDE SEQUENCE [LARGE SCALE GENOMIC DNA]</scope>
    <source>
        <strain evidence="2 3">Zb18110</strain>
    </source>
</reference>
<keyword evidence="3" id="KW-1185">Reference proteome</keyword>
<dbReference type="AlphaFoldDB" id="A0A0F4GZX5"/>
<accession>A0A0F4GZX5</accession>
<dbReference type="PANTHER" id="PTHR37331:SF1">
    <property type="entry name" value="YALI0F11671P"/>
    <property type="match status" value="1"/>
</dbReference>
<name>A0A0F4GZX5_9PEZI</name>